<dbReference type="PRINTS" id="PR00106">
    <property type="entry name" value="DNAPOLB"/>
</dbReference>
<comment type="caution">
    <text evidence="17">The sequence shown here is derived from an EMBL/GenBank/DDBJ whole genome shotgun (WGS) entry which is preliminary data.</text>
</comment>
<dbReference type="CDD" id="cd05776">
    <property type="entry name" value="DNA_polB_alpha_exo"/>
    <property type="match status" value="1"/>
</dbReference>
<feature type="region of interest" description="Disordered" evidence="13">
    <location>
        <begin position="68"/>
        <end position="97"/>
    </location>
</feature>
<dbReference type="InterPro" id="IPR012337">
    <property type="entry name" value="RNaseH-like_sf"/>
</dbReference>
<dbReference type="Gene3D" id="3.30.70.2820">
    <property type="match status" value="1"/>
</dbReference>
<dbReference type="InterPro" id="IPR017964">
    <property type="entry name" value="DNA-dir_DNA_pol_B_CS"/>
</dbReference>
<evidence type="ECO:0000256" key="6">
    <source>
        <dbReference type="ARBA" id="ARBA00022723"/>
    </source>
</evidence>
<evidence type="ECO:0000256" key="3">
    <source>
        <dbReference type="ARBA" id="ARBA00022679"/>
    </source>
</evidence>
<comment type="catalytic activity">
    <reaction evidence="12">
        <text>DNA(n) + a 2'-deoxyribonucleoside 5'-triphosphate = DNA(n+1) + diphosphate</text>
        <dbReference type="Rhea" id="RHEA:22508"/>
        <dbReference type="Rhea" id="RHEA-COMP:17339"/>
        <dbReference type="Rhea" id="RHEA-COMP:17340"/>
        <dbReference type="ChEBI" id="CHEBI:33019"/>
        <dbReference type="ChEBI" id="CHEBI:61560"/>
        <dbReference type="ChEBI" id="CHEBI:173112"/>
        <dbReference type="EC" id="2.7.7.7"/>
    </reaction>
</comment>
<dbReference type="GO" id="GO:0006273">
    <property type="term" value="P:lagging strand elongation"/>
    <property type="evidence" value="ECO:0007669"/>
    <property type="project" value="TreeGrafter"/>
</dbReference>
<dbReference type="Gene3D" id="1.10.132.60">
    <property type="entry name" value="DNA polymerase family B, C-terminal domain"/>
    <property type="match status" value="1"/>
</dbReference>
<dbReference type="Gene3D" id="3.30.420.10">
    <property type="entry name" value="Ribonuclease H-like superfamily/Ribonuclease H"/>
    <property type="match status" value="1"/>
</dbReference>
<dbReference type="Gene3D" id="6.10.10.100">
    <property type="match status" value="1"/>
</dbReference>
<dbReference type="InterPro" id="IPR043502">
    <property type="entry name" value="DNA/RNA_pol_sf"/>
</dbReference>
<comment type="similarity">
    <text evidence="2 12">Belongs to the DNA polymerase type-B family.</text>
</comment>
<keyword evidence="7" id="KW-0863">Zinc-finger</keyword>
<dbReference type="GO" id="GO:0005658">
    <property type="term" value="C:alpha DNA polymerase:primase complex"/>
    <property type="evidence" value="ECO:0007669"/>
    <property type="project" value="TreeGrafter"/>
</dbReference>
<evidence type="ECO:0000256" key="13">
    <source>
        <dbReference type="SAM" id="MobiDB-lite"/>
    </source>
</evidence>
<dbReference type="PANTHER" id="PTHR45861:SF1">
    <property type="entry name" value="DNA POLYMERASE ALPHA CATALYTIC SUBUNIT"/>
    <property type="match status" value="1"/>
</dbReference>
<feature type="domain" description="DNA-directed DNA polymerase family B multifunctional" evidence="14">
    <location>
        <begin position="732"/>
        <end position="1192"/>
    </location>
</feature>
<protein>
    <recommendedName>
        <fullName evidence="12">DNA polymerase</fullName>
        <ecNumber evidence="12">2.7.7.7</ecNumber>
    </recommendedName>
</protein>
<dbReference type="InterPro" id="IPR042087">
    <property type="entry name" value="DNA_pol_B_thumb"/>
</dbReference>
<dbReference type="Gene3D" id="1.10.287.690">
    <property type="entry name" value="Helix hairpin bin"/>
    <property type="match status" value="1"/>
</dbReference>
<dbReference type="NCBIfam" id="TIGR00592">
    <property type="entry name" value="pol2"/>
    <property type="match status" value="1"/>
</dbReference>
<dbReference type="CDD" id="cd05532">
    <property type="entry name" value="POLBc_alpha"/>
    <property type="match status" value="1"/>
</dbReference>
<dbReference type="GO" id="GO:0006272">
    <property type="term" value="P:leading strand elongation"/>
    <property type="evidence" value="ECO:0007669"/>
    <property type="project" value="TreeGrafter"/>
</dbReference>
<dbReference type="InterPro" id="IPR006172">
    <property type="entry name" value="DNA-dir_DNA_pol_B"/>
</dbReference>
<evidence type="ECO:0000256" key="7">
    <source>
        <dbReference type="ARBA" id="ARBA00022771"/>
    </source>
</evidence>
<dbReference type="SUPFAM" id="SSF56672">
    <property type="entry name" value="DNA/RNA polymerases"/>
    <property type="match status" value="1"/>
</dbReference>
<proteinExistence type="inferred from homology"/>
<dbReference type="GO" id="GO:0003688">
    <property type="term" value="F:DNA replication origin binding"/>
    <property type="evidence" value="ECO:0007669"/>
    <property type="project" value="TreeGrafter"/>
</dbReference>
<dbReference type="Gene3D" id="2.40.50.730">
    <property type="match status" value="1"/>
</dbReference>
<keyword evidence="8" id="KW-0862">Zinc</keyword>
<dbReference type="SUPFAM" id="SSF53098">
    <property type="entry name" value="Ribonuclease H-like"/>
    <property type="match status" value="1"/>
</dbReference>
<comment type="subcellular location">
    <subcellularLocation>
        <location evidence="1">Nucleus</location>
    </subcellularLocation>
</comment>
<keyword evidence="4 12" id="KW-0548">Nucleotidyltransferase</keyword>
<evidence type="ECO:0000256" key="10">
    <source>
        <dbReference type="ARBA" id="ARBA00023125"/>
    </source>
</evidence>
<feature type="compositionally biased region" description="Low complexity" evidence="13">
    <location>
        <begin position="1"/>
        <end position="14"/>
    </location>
</feature>
<evidence type="ECO:0000256" key="2">
    <source>
        <dbReference type="ARBA" id="ARBA00005755"/>
    </source>
</evidence>
<feature type="domain" description="DNA polymerase alpha catalytic subunit N-terminal" evidence="16">
    <location>
        <begin position="13"/>
        <end position="62"/>
    </location>
</feature>
<evidence type="ECO:0000313" key="18">
    <source>
        <dbReference type="Proteomes" id="UP000236319"/>
    </source>
</evidence>
<feature type="domain" description="DNA-directed DNA polymerase family B exonuclease" evidence="15">
    <location>
        <begin position="425"/>
        <end position="656"/>
    </location>
</feature>
<accession>A0A2H6KH61</accession>
<dbReference type="GO" id="GO:0003697">
    <property type="term" value="F:single-stranded DNA binding"/>
    <property type="evidence" value="ECO:0007669"/>
    <property type="project" value="TreeGrafter"/>
</dbReference>
<keyword evidence="10 12" id="KW-0238">DNA-binding</keyword>
<dbReference type="InterPro" id="IPR036397">
    <property type="entry name" value="RNaseH_sf"/>
</dbReference>
<evidence type="ECO:0000259" key="15">
    <source>
        <dbReference type="Pfam" id="PF03104"/>
    </source>
</evidence>
<dbReference type="SMART" id="SM00486">
    <property type="entry name" value="POLBc"/>
    <property type="match status" value="1"/>
</dbReference>
<dbReference type="GO" id="GO:0003887">
    <property type="term" value="F:DNA-directed DNA polymerase activity"/>
    <property type="evidence" value="ECO:0007669"/>
    <property type="project" value="UniProtKB-KW"/>
</dbReference>
<evidence type="ECO:0000259" key="16">
    <source>
        <dbReference type="Pfam" id="PF12254"/>
    </source>
</evidence>
<dbReference type="InterPro" id="IPR006134">
    <property type="entry name" value="DNA-dir_DNA_pol_B_multi_dom"/>
</dbReference>
<dbReference type="Pfam" id="PF12254">
    <property type="entry name" value="DNA_pol_alpha_N"/>
    <property type="match status" value="1"/>
</dbReference>
<sequence length="1476" mass="167942">MEKSRSSAISSALSKIRKHREGTTTALDEYEIEDENEKIYEVVTAEEYKERTSKRRLDEFIEGGEIFSEDDYEYDSEASEGERERVAAKRQLPEGYGKSIQQHFTEIAKQESMSYKPPKDPQADKKLIEKLSKFEDDLDNEDFSMPMYSSAATGKMPATMGMSMGMAPGFAMSYGRPPVPQHFQYHQQVPTLGREFHESRLETPFEEQRTVDAPQTMVMEATPPSQDIAEGIDVEKVLQEAEMISQEPVEVLDESIVADFGEVDADAVDVVSTASPSDHIASEFETALPKDSNDVAFYILDVFEDLGGLLRLFGKLHAGSGRTESAMVTVRQFMRCLFFKARMDLDLSDMPEAESSYERAFMKRFFAEFEAIRKSYGIKKVKYKLVKRTLLRYGPSEEALYVKVCYPFSHPQLRNEHYEGTTYSDVYGATTTPAELFLVKRKIKGPSWLRIIDAQTSSENVTTCKHELTVETHKNVELWNARESENLPTPTLCVASVSVKTFFASQTNQEVLQIAMIYDKAFPVDASEIKELNRCTQYVGIRKINKQPWPTEMPAFLEKRPYFRIFEQERGLLANFMKTLEVVDPDVVVGHDITQNVGEVLLKRCNLLNIPLRVSFSRMRLLKKTTHPFFAGRIFCDTRLLTKELHHNRSNYDLSSCVSDLVYSSQVKDHPFYTKNSFNIKELSPCFGEDSMKNLLVLAQANSKCCLDSFNLLIKLQALQLTKELTNIAGNLWSRSVQCARSERNDFLLLHEFHRAKYIIDHNFERYHKHSATTAENEEDEGDKKKKTYEGGLVLEPVTGLYDNFILLLDFNSLYPSIIQEFNVCFTTVKLNEDESVEVVADVGGMLPQILRRLVELRASVKAAIAAERNETRKAQLGVRQLALKLVANSLYGCLGSVYSRFHARHMAAYITQQGRMVLQATREKVEKQYSLRVIYGDTDSLMIDTNIRDDGSDSAYEAAHQIASTLMATINKSHKKLEIGMDAIFNRLLLLKKKKYAALKVVDYKNRKFSREIKGLDFIRRDWSILTKEVGNALITIILSYKHAENKEQGVESTVEKIHDTLKEVNKRIVEGQIPPKAWVITRQLAKNPEEYAANSNLPHVTVALRLNASGASFTAGHEVPFIICSKESIERYMKTENAEAGEDAASLDAKLRSLCNRAYSLTEFQQKQLEPDIQYYKTQQLLPPILRLCGVIEGTDPQKLASCLQIEDAVSRTILNTNYSSFDYGEHESKAMSLINKTEERYKEVEVTTSVPCQFCNTAVHANYFLKHMTCSNCGNWLPLHAMRNWITRTIYEISLQSSFCIRICNICNTTTPSVCIGDNDVCPQPTCQSRDAMEIVLPASKIYLYYEYLIFMTEGALKNEAGGEQEEALVNVTVDVNGKMIVLNTPNPFRKVRSFRDILDSTVQLSNLRATSGFRVCGQYILGILEALPFMQYHTVDYRAERAELCKLVKRLQKRNAYSVVNLGDVFRTLTVR</sequence>
<evidence type="ECO:0000259" key="14">
    <source>
        <dbReference type="Pfam" id="PF00136"/>
    </source>
</evidence>
<name>A0A2H6KH61_9APIC</name>
<dbReference type="Gene3D" id="3.90.1600.10">
    <property type="entry name" value="Palm domain of DNA polymerase"/>
    <property type="match status" value="1"/>
</dbReference>
<dbReference type="RefSeq" id="XP_028868552.1">
    <property type="nucleotide sequence ID" value="XM_029012719.1"/>
</dbReference>
<dbReference type="PROSITE" id="PS00116">
    <property type="entry name" value="DNA_POLYMERASE_B"/>
    <property type="match status" value="1"/>
</dbReference>
<dbReference type="GO" id="GO:0000166">
    <property type="term" value="F:nucleotide binding"/>
    <property type="evidence" value="ECO:0007669"/>
    <property type="project" value="InterPro"/>
</dbReference>
<keyword evidence="5 12" id="KW-0235">DNA replication</keyword>
<dbReference type="InterPro" id="IPR023211">
    <property type="entry name" value="DNA_pol_palm_dom_sf"/>
</dbReference>
<dbReference type="InterPro" id="IPR024647">
    <property type="entry name" value="DNA_pol_a_cat_su_N"/>
</dbReference>
<evidence type="ECO:0000256" key="1">
    <source>
        <dbReference type="ARBA" id="ARBA00004123"/>
    </source>
</evidence>
<keyword evidence="6" id="KW-0479">Metal-binding</keyword>
<keyword evidence="11" id="KW-0539">Nucleus</keyword>
<evidence type="ECO:0000256" key="5">
    <source>
        <dbReference type="ARBA" id="ARBA00022705"/>
    </source>
</evidence>
<dbReference type="EC" id="2.7.7.7" evidence="12"/>
<dbReference type="PANTHER" id="PTHR45861">
    <property type="entry name" value="DNA POLYMERASE ALPHA CATALYTIC SUBUNIT"/>
    <property type="match status" value="1"/>
</dbReference>
<dbReference type="VEuPathDB" id="PiroplasmaDB:BOVATA_038020"/>
<evidence type="ECO:0000256" key="4">
    <source>
        <dbReference type="ARBA" id="ARBA00022695"/>
    </source>
</evidence>
<evidence type="ECO:0000256" key="11">
    <source>
        <dbReference type="ARBA" id="ARBA00023242"/>
    </source>
</evidence>
<feature type="compositionally biased region" description="Acidic residues" evidence="13">
    <location>
        <begin position="68"/>
        <end position="79"/>
    </location>
</feature>
<dbReference type="GO" id="GO:0008270">
    <property type="term" value="F:zinc ion binding"/>
    <property type="evidence" value="ECO:0007669"/>
    <property type="project" value="UniProtKB-KW"/>
</dbReference>
<dbReference type="GO" id="GO:1902975">
    <property type="term" value="P:mitotic DNA replication initiation"/>
    <property type="evidence" value="ECO:0007669"/>
    <property type="project" value="InterPro"/>
</dbReference>
<organism evidence="17 18">
    <name type="scientific">Babesia ovata</name>
    <dbReference type="NCBI Taxonomy" id="189622"/>
    <lineage>
        <taxon>Eukaryota</taxon>
        <taxon>Sar</taxon>
        <taxon>Alveolata</taxon>
        <taxon>Apicomplexa</taxon>
        <taxon>Aconoidasida</taxon>
        <taxon>Piroplasmida</taxon>
        <taxon>Babesiidae</taxon>
        <taxon>Babesia</taxon>
    </lineage>
</organism>
<evidence type="ECO:0000256" key="9">
    <source>
        <dbReference type="ARBA" id="ARBA00022932"/>
    </source>
</evidence>
<dbReference type="EMBL" id="BDSA01000004">
    <property type="protein sequence ID" value="GBE62309.1"/>
    <property type="molecule type" value="Genomic_DNA"/>
</dbReference>
<feature type="region of interest" description="Disordered" evidence="13">
    <location>
        <begin position="1"/>
        <end position="29"/>
    </location>
</feature>
<keyword evidence="18" id="KW-1185">Reference proteome</keyword>
<dbReference type="Pfam" id="PF00136">
    <property type="entry name" value="DNA_pol_B"/>
    <property type="match status" value="1"/>
</dbReference>
<keyword evidence="3 12" id="KW-0808">Transferase</keyword>
<gene>
    <name evidence="17" type="ORF">BOVATA_038020</name>
</gene>
<evidence type="ECO:0000313" key="17">
    <source>
        <dbReference type="EMBL" id="GBE62309.1"/>
    </source>
</evidence>
<dbReference type="GO" id="GO:0003682">
    <property type="term" value="F:chromatin binding"/>
    <property type="evidence" value="ECO:0007669"/>
    <property type="project" value="TreeGrafter"/>
</dbReference>
<dbReference type="OrthoDB" id="6755010at2759"/>
<evidence type="ECO:0000256" key="12">
    <source>
        <dbReference type="RuleBase" id="RU000442"/>
    </source>
</evidence>
<dbReference type="InterPro" id="IPR045846">
    <property type="entry name" value="POLBc_alpha"/>
</dbReference>
<reference evidence="17 18" key="1">
    <citation type="journal article" date="2017" name="BMC Genomics">
        <title>Whole-genome assembly of Babesia ovata and comparative genomics between closely related pathogens.</title>
        <authorList>
            <person name="Yamagishi J."/>
            <person name="Asada M."/>
            <person name="Hakimi H."/>
            <person name="Tanaka T.Q."/>
            <person name="Sugimoto C."/>
            <person name="Kawazu S."/>
        </authorList>
    </citation>
    <scope>NUCLEOTIDE SEQUENCE [LARGE SCALE GENOMIC DNA]</scope>
    <source>
        <strain evidence="17 18">Miyake</strain>
    </source>
</reference>
<dbReference type="Pfam" id="PF03104">
    <property type="entry name" value="DNA_pol_B_exo1"/>
    <property type="match status" value="1"/>
</dbReference>
<dbReference type="GeneID" id="39876079"/>
<dbReference type="InterPro" id="IPR006133">
    <property type="entry name" value="DNA-dir_DNA_pol_B_exonuc"/>
</dbReference>
<evidence type="ECO:0000256" key="8">
    <source>
        <dbReference type="ARBA" id="ARBA00022833"/>
    </source>
</evidence>
<dbReference type="Proteomes" id="UP000236319">
    <property type="component" value="Unassembled WGS sequence"/>
</dbReference>
<keyword evidence="9 12" id="KW-0239">DNA-directed DNA polymerase</keyword>